<evidence type="ECO:0000256" key="2">
    <source>
        <dbReference type="ARBA" id="ARBA00022670"/>
    </source>
</evidence>
<dbReference type="Gene3D" id="3.30.420.10">
    <property type="entry name" value="Ribonuclease H-like superfamily/Ribonuclease H"/>
    <property type="match status" value="1"/>
</dbReference>
<dbReference type="PROSITE" id="PS50878">
    <property type="entry name" value="RT_POL"/>
    <property type="match status" value="1"/>
</dbReference>
<feature type="compositionally biased region" description="Polar residues" evidence="9">
    <location>
        <begin position="40"/>
        <end position="56"/>
    </location>
</feature>
<sequence>GGVLALEGSGARATSGGVETADLATEPQTAKGVTEEDSKNSTSAVSSTMVEPSESQRGSKRRRACRTGRRVKPDTRSTDETERIIVELEEEQARRRLRQEAEARGELADRRARREEASQASSRSQAASARVSLVQRRPQLTAASVSMATDFDVAADDGLPTAEVTVNGDRRQVKLDSGARYSVAGSAWMARGERVREPAPVDCVEGIGGFQLDVIGVWAFSMVNVFGQRVEIRACVIEGCTDEFLVGVDFMRKHRANMDFDRNEVRYYEKERLVVIPFRTNGVEGDAQVAPVRLVRHARLTRNAVTPVEVSVAAADGEEGMFIPTRSCGAVMLAVTVTKARNGKALIPAINMHGGRTKLPGKRELGTWVPIEADMQVHDLNGELDPGRLNEWLDTMGDTTTPLDNEEEVQIGTTDPDARTWVVKLLRAYREVASSKGGCPPVTVLPVQHHIDTGDTAPIMLKRRRQAQTEDAIIEDNVGKMLQAGVIEEVTKKDVYPLPRIDETLEALGGALLFTTLDLHSGYWQIGVAPEDRDKTAFTTKQGLYRFLRMPFGLMNAPSTFQRMMNGVLRGLTWTTCLVYLDDIVVFTRGDVRKHLVQLATVLERLSVVGLTLKLRKCVFAARSMEYLGHELSDEGVRPVERLITAVTEFPRPSNPVEVKRFVHLAGYYRKFIEAFGSIMAPMTRLLKKDCEWQWTEEQEFAFERVKAALTTKPLLVYPNFGRPFRLVTDASQIGLGACLMQDQGRGWQPIAFASKVNNDAEANYSITELECLAVVWSVKLFRPYLYGRTFEIVTDHAALKWLMTRPNLAGRLHRWSLTLQEYDFQILYRPGTTNVVADALSRAPAAVLAAVGRERIRWPDERRVWDGEDEAKTENHELPTTKAVRAAEQYARQLTGRPQAVTIPEDAATTVANATIGGDTEVVGGSATTEAIGTAADETRPSLTRPRTRAARRRAEAEAALQGRNGQQLAVDESGDGDHGDATRARRVTWAESLSEIPSLGVGSTPTTPVGAAAKASEKAMRAKRSGVAADKRLPSGGPEARTEVAAEVGDDGDEQGPEPTLQVTDDELIRAQRRSRWVQRVVRDGSYTDMVVENKYGLVVIHTKRGRRVILPPALWPAVFKEMHGSIWAGHLRGPHTYGRVAQLYWWPGLQREVNAWVRGCQECGSRKARPREVIPPLRSLRGGDVGDRWALDVAGPFPIASGGKRYVIAALEYVTRYAVARSVVKHTADNVAAFLMDEVVLKFGVFRELLTDRAPEMTGRVIEQLVNLLQAKQTNPVPYRPQMIGLVERFHRTWKDCVATFMADEKQNDWGDWVQCAVYAYNSARHSTVALTPNELMMGRRLRLPNELLRRTAVTEAGDLLPYHRRLMSALERSQQCAERARVKEQARQARYYNRRAKQTRSFEAGDRVWVDNPPRGPKATKFVHMWMGPLRVIEPAGYENYVLRREDKTGKTESIIAHVSFIVSFHAPTSLLEQTADDIEAELAGDSTDEGARRHDVEATSAAVRAAVGTGRPTPARRGEKRRQRPAESTRRGVDQSGQLVERRRRRRQNRAGQYVVEYELRQQDGATTWVGGAEYERLHADGRAVEDPQFEEVV</sequence>
<feature type="compositionally biased region" description="Low complexity" evidence="9">
    <location>
        <begin position="118"/>
        <end position="130"/>
    </location>
</feature>
<keyword evidence="5" id="KW-0540">Nuclease</keyword>
<dbReference type="Pfam" id="PF17921">
    <property type="entry name" value="Integrase_H2C2"/>
    <property type="match status" value="1"/>
</dbReference>
<dbReference type="GO" id="GO:0008233">
    <property type="term" value="F:peptidase activity"/>
    <property type="evidence" value="ECO:0007669"/>
    <property type="project" value="UniProtKB-KW"/>
</dbReference>
<dbReference type="Proteomes" id="UP000434957">
    <property type="component" value="Unassembled WGS sequence"/>
</dbReference>
<dbReference type="InterPro" id="IPR021109">
    <property type="entry name" value="Peptidase_aspartic_dom_sf"/>
</dbReference>
<feature type="compositionally biased region" description="Basic and acidic residues" evidence="9">
    <location>
        <begin position="1529"/>
        <end position="1538"/>
    </location>
</feature>
<reference evidence="12 13" key="1">
    <citation type="submission" date="2018-08" db="EMBL/GenBank/DDBJ databases">
        <title>Genomic investigation of the strawberry pathogen Phytophthora fragariae indicates pathogenicity is determined by transcriptional variation in three key races.</title>
        <authorList>
            <person name="Adams T.M."/>
            <person name="Armitage A.D."/>
            <person name="Sobczyk M.K."/>
            <person name="Bates H.J."/>
            <person name="Dunwell J.M."/>
            <person name="Nellist C.F."/>
            <person name="Harrison R.J."/>
        </authorList>
    </citation>
    <scope>NUCLEOTIDE SEQUENCE [LARGE SCALE GENOMIC DNA]</scope>
    <source>
        <strain evidence="12 13">SCRP333</strain>
    </source>
</reference>
<name>A0A6A4C6E5_9STRA</name>
<evidence type="ECO:0000259" key="10">
    <source>
        <dbReference type="PROSITE" id="PS50878"/>
    </source>
</evidence>
<dbReference type="FunFam" id="3.10.10.10:FF:000007">
    <property type="entry name" value="Retrovirus-related Pol polyprotein from transposon 17.6-like Protein"/>
    <property type="match status" value="1"/>
</dbReference>
<evidence type="ECO:0000256" key="3">
    <source>
        <dbReference type="ARBA" id="ARBA00022679"/>
    </source>
</evidence>
<keyword evidence="8" id="KW-0695">RNA-directed DNA polymerase</keyword>
<feature type="compositionally biased region" description="Basic and acidic residues" evidence="9">
    <location>
        <begin position="71"/>
        <end position="83"/>
    </location>
</feature>
<dbReference type="PANTHER" id="PTHR37984:SF5">
    <property type="entry name" value="PROTEIN NYNRIN-LIKE"/>
    <property type="match status" value="1"/>
</dbReference>
<accession>A0A6A4C6E5</accession>
<dbReference type="GO" id="GO:0004519">
    <property type="term" value="F:endonuclease activity"/>
    <property type="evidence" value="ECO:0007669"/>
    <property type="project" value="UniProtKB-KW"/>
</dbReference>
<dbReference type="PANTHER" id="PTHR37984">
    <property type="entry name" value="PROTEIN CBG26694"/>
    <property type="match status" value="1"/>
</dbReference>
<keyword evidence="13" id="KW-1185">Reference proteome</keyword>
<evidence type="ECO:0000256" key="1">
    <source>
        <dbReference type="ARBA" id="ARBA00012493"/>
    </source>
</evidence>
<dbReference type="Pfam" id="PF17917">
    <property type="entry name" value="RT_RNaseH"/>
    <property type="match status" value="1"/>
</dbReference>
<dbReference type="InterPro" id="IPR043502">
    <property type="entry name" value="DNA/RNA_pol_sf"/>
</dbReference>
<dbReference type="Pfam" id="PF00078">
    <property type="entry name" value="RVT_1"/>
    <property type="match status" value="1"/>
</dbReference>
<protein>
    <recommendedName>
        <fullName evidence="1">RNA-directed DNA polymerase</fullName>
        <ecNumber evidence="1">2.7.7.49</ecNumber>
    </recommendedName>
</protein>
<feature type="domain" description="Reverse transcriptase" evidence="10">
    <location>
        <begin position="428"/>
        <end position="632"/>
    </location>
</feature>
<evidence type="ECO:0000256" key="8">
    <source>
        <dbReference type="ARBA" id="ARBA00022918"/>
    </source>
</evidence>
<dbReference type="InterPro" id="IPR012337">
    <property type="entry name" value="RNaseH-like_sf"/>
</dbReference>
<dbReference type="InterPro" id="IPR000477">
    <property type="entry name" value="RT_dom"/>
</dbReference>
<dbReference type="GO" id="GO:0006508">
    <property type="term" value="P:proteolysis"/>
    <property type="evidence" value="ECO:0007669"/>
    <property type="project" value="UniProtKB-KW"/>
</dbReference>
<keyword evidence="7" id="KW-0378">Hydrolase</keyword>
<evidence type="ECO:0000259" key="11">
    <source>
        <dbReference type="PROSITE" id="PS50994"/>
    </source>
</evidence>
<dbReference type="InterPro" id="IPR041373">
    <property type="entry name" value="RT_RNaseH"/>
</dbReference>
<dbReference type="GO" id="GO:0003676">
    <property type="term" value="F:nucleic acid binding"/>
    <property type="evidence" value="ECO:0007669"/>
    <property type="project" value="InterPro"/>
</dbReference>
<dbReference type="SUPFAM" id="SSF53098">
    <property type="entry name" value="Ribonuclease H-like"/>
    <property type="match status" value="1"/>
</dbReference>
<comment type="caution">
    <text evidence="12">The sequence shown here is derived from an EMBL/GenBank/DDBJ whole genome shotgun (WGS) entry which is preliminary data.</text>
</comment>
<feature type="region of interest" description="Disordered" evidence="9">
    <location>
        <begin position="999"/>
        <end position="1062"/>
    </location>
</feature>
<dbReference type="Gene3D" id="2.40.70.10">
    <property type="entry name" value="Acid Proteases"/>
    <property type="match status" value="1"/>
</dbReference>
<dbReference type="FunFam" id="3.10.20.370:FF:000001">
    <property type="entry name" value="Retrovirus-related Pol polyprotein from transposon 17.6-like protein"/>
    <property type="match status" value="1"/>
</dbReference>
<keyword evidence="3" id="KW-0808">Transferase</keyword>
<feature type="domain" description="Integrase catalytic" evidence="11">
    <location>
        <begin position="1169"/>
        <end position="1344"/>
    </location>
</feature>
<gene>
    <name evidence="12" type="ORF">PR003_g27120</name>
</gene>
<evidence type="ECO:0000313" key="13">
    <source>
        <dbReference type="Proteomes" id="UP000434957"/>
    </source>
</evidence>
<dbReference type="PROSITE" id="PS50994">
    <property type="entry name" value="INTEGRASE"/>
    <property type="match status" value="1"/>
</dbReference>
<keyword evidence="6" id="KW-0255">Endonuclease</keyword>
<dbReference type="GO" id="GO:0003964">
    <property type="term" value="F:RNA-directed DNA polymerase activity"/>
    <property type="evidence" value="ECO:0007669"/>
    <property type="project" value="UniProtKB-KW"/>
</dbReference>
<feature type="compositionally biased region" description="Basic and acidic residues" evidence="9">
    <location>
        <begin position="101"/>
        <end position="117"/>
    </location>
</feature>
<evidence type="ECO:0000256" key="9">
    <source>
        <dbReference type="SAM" id="MobiDB-lite"/>
    </source>
</evidence>
<evidence type="ECO:0000256" key="6">
    <source>
        <dbReference type="ARBA" id="ARBA00022759"/>
    </source>
</evidence>
<dbReference type="EMBL" id="QXFT01003691">
    <property type="protein sequence ID" value="KAE9283455.1"/>
    <property type="molecule type" value="Genomic_DNA"/>
</dbReference>
<dbReference type="Gene3D" id="3.30.70.270">
    <property type="match status" value="2"/>
</dbReference>
<proteinExistence type="predicted"/>
<dbReference type="Pfam" id="PF00665">
    <property type="entry name" value="rve"/>
    <property type="match status" value="1"/>
</dbReference>
<keyword evidence="2" id="KW-0645">Protease</keyword>
<dbReference type="InterPro" id="IPR001584">
    <property type="entry name" value="Integrase_cat-core"/>
</dbReference>
<dbReference type="InterPro" id="IPR043128">
    <property type="entry name" value="Rev_trsase/Diguanyl_cyclase"/>
</dbReference>
<evidence type="ECO:0000256" key="4">
    <source>
        <dbReference type="ARBA" id="ARBA00022695"/>
    </source>
</evidence>
<organism evidence="12 13">
    <name type="scientific">Phytophthora rubi</name>
    <dbReference type="NCBI Taxonomy" id="129364"/>
    <lineage>
        <taxon>Eukaryota</taxon>
        <taxon>Sar</taxon>
        <taxon>Stramenopiles</taxon>
        <taxon>Oomycota</taxon>
        <taxon>Peronosporomycetes</taxon>
        <taxon>Peronosporales</taxon>
        <taxon>Peronosporaceae</taxon>
        <taxon>Phytophthora</taxon>
    </lineage>
</organism>
<evidence type="ECO:0000256" key="5">
    <source>
        <dbReference type="ARBA" id="ARBA00022722"/>
    </source>
</evidence>
<dbReference type="SUPFAM" id="SSF56672">
    <property type="entry name" value="DNA/RNA polymerases"/>
    <property type="match status" value="1"/>
</dbReference>
<feature type="non-terminal residue" evidence="12">
    <location>
        <position position="1"/>
    </location>
</feature>
<evidence type="ECO:0000256" key="7">
    <source>
        <dbReference type="ARBA" id="ARBA00022801"/>
    </source>
</evidence>
<evidence type="ECO:0000313" key="12">
    <source>
        <dbReference type="EMBL" id="KAE9283455.1"/>
    </source>
</evidence>
<dbReference type="InterPro" id="IPR041588">
    <property type="entry name" value="Integrase_H2C2"/>
</dbReference>
<dbReference type="EC" id="2.7.7.49" evidence="1"/>
<feature type="region of interest" description="Disordered" evidence="9">
    <location>
        <begin position="920"/>
        <end position="983"/>
    </location>
</feature>
<dbReference type="Gene3D" id="3.10.10.10">
    <property type="entry name" value="HIV Type 1 Reverse Transcriptase, subunit A, domain 1"/>
    <property type="match status" value="1"/>
</dbReference>
<dbReference type="CDD" id="cd01647">
    <property type="entry name" value="RT_LTR"/>
    <property type="match status" value="1"/>
</dbReference>
<feature type="region of interest" description="Disordered" evidence="9">
    <location>
        <begin position="101"/>
        <end position="131"/>
    </location>
</feature>
<dbReference type="CDD" id="cd09274">
    <property type="entry name" value="RNase_HI_RT_Ty3"/>
    <property type="match status" value="1"/>
</dbReference>
<dbReference type="InterPro" id="IPR036397">
    <property type="entry name" value="RNaseH_sf"/>
</dbReference>
<dbReference type="SUPFAM" id="SSF50630">
    <property type="entry name" value="Acid proteases"/>
    <property type="match status" value="1"/>
</dbReference>
<feature type="region of interest" description="Disordered" evidence="9">
    <location>
        <begin position="1"/>
        <end position="83"/>
    </location>
</feature>
<feature type="compositionally biased region" description="Basic residues" evidence="9">
    <location>
        <begin position="58"/>
        <end position="70"/>
    </location>
</feature>
<dbReference type="FunFam" id="3.30.70.270:FF:000020">
    <property type="entry name" value="Transposon Tf2-6 polyprotein-like Protein"/>
    <property type="match status" value="1"/>
</dbReference>
<keyword evidence="4" id="KW-0548">Nucleotidyltransferase</keyword>
<dbReference type="InterPro" id="IPR050951">
    <property type="entry name" value="Retrovirus_Pol_polyprotein"/>
</dbReference>
<dbReference type="GO" id="GO:0015074">
    <property type="term" value="P:DNA integration"/>
    <property type="evidence" value="ECO:0007669"/>
    <property type="project" value="InterPro"/>
</dbReference>
<feature type="region of interest" description="Disordered" evidence="9">
    <location>
        <begin position="1489"/>
        <end position="1551"/>
    </location>
</feature>
<dbReference type="Gene3D" id="1.10.340.70">
    <property type="match status" value="1"/>
</dbReference>